<sequence>MEVTLQLVLAAIEVVIPVTLAELFIRKKNRGECLQYCCYDSQHFQQVRKPDAHQAPTDNQRLSCLHAHSFFFLSS</sequence>
<keyword evidence="1" id="KW-0812">Transmembrane</keyword>
<comment type="caution">
    <text evidence="2">The sequence shown here is derived from an EMBL/GenBank/DDBJ whole genome shotgun (WGS) entry which is preliminary data.</text>
</comment>
<keyword evidence="3" id="KW-1185">Reference proteome</keyword>
<evidence type="ECO:0000313" key="2">
    <source>
        <dbReference type="EMBL" id="KAG5599861.1"/>
    </source>
</evidence>
<dbReference type="Proteomes" id="UP000824120">
    <property type="component" value="Chromosome 6"/>
</dbReference>
<dbReference type="AlphaFoldDB" id="A0A9J5YIJ3"/>
<name>A0A9J5YIJ3_SOLCO</name>
<evidence type="ECO:0000256" key="1">
    <source>
        <dbReference type="SAM" id="Phobius"/>
    </source>
</evidence>
<gene>
    <name evidence="2" type="ORF">H5410_031231</name>
</gene>
<organism evidence="2 3">
    <name type="scientific">Solanum commersonii</name>
    <name type="common">Commerson's wild potato</name>
    <name type="synonym">Commerson's nightshade</name>
    <dbReference type="NCBI Taxonomy" id="4109"/>
    <lineage>
        <taxon>Eukaryota</taxon>
        <taxon>Viridiplantae</taxon>
        <taxon>Streptophyta</taxon>
        <taxon>Embryophyta</taxon>
        <taxon>Tracheophyta</taxon>
        <taxon>Spermatophyta</taxon>
        <taxon>Magnoliopsida</taxon>
        <taxon>eudicotyledons</taxon>
        <taxon>Gunneridae</taxon>
        <taxon>Pentapetalae</taxon>
        <taxon>asterids</taxon>
        <taxon>lamiids</taxon>
        <taxon>Solanales</taxon>
        <taxon>Solanaceae</taxon>
        <taxon>Solanoideae</taxon>
        <taxon>Solaneae</taxon>
        <taxon>Solanum</taxon>
    </lineage>
</organism>
<proteinExistence type="predicted"/>
<feature type="transmembrane region" description="Helical" evidence="1">
    <location>
        <begin position="6"/>
        <end position="25"/>
    </location>
</feature>
<dbReference type="EMBL" id="JACXVP010000006">
    <property type="protein sequence ID" value="KAG5599861.1"/>
    <property type="molecule type" value="Genomic_DNA"/>
</dbReference>
<accession>A0A9J5YIJ3</accession>
<evidence type="ECO:0000313" key="3">
    <source>
        <dbReference type="Proteomes" id="UP000824120"/>
    </source>
</evidence>
<keyword evidence="1" id="KW-0472">Membrane</keyword>
<keyword evidence="1" id="KW-1133">Transmembrane helix</keyword>
<protein>
    <submittedName>
        <fullName evidence="2">Uncharacterized protein</fullName>
    </submittedName>
</protein>
<reference evidence="2 3" key="1">
    <citation type="submission" date="2020-09" db="EMBL/GenBank/DDBJ databases">
        <title>De no assembly of potato wild relative species, Solanum commersonii.</title>
        <authorList>
            <person name="Cho K."/>
        </authorList>
    </citation>
    <scope>NUCLEOTIDE SEQUENCE [LARGE SCALE GENOMIC DNA]</scope>
    <source>
        <strain evidence="2">LZ3.2</strain>
        <tissue evidence="2">Leaf</tissue>
    </source>
</reference>